<proteinExistence type="predicted"/>
<reference evidence="1" key="1">
    <citation type="submission" date="2013-09" db="EMBL/GenBank/DDBJ databases">
        <title>Draft Genome Sequence of five Lactobacillus helveticus strains CIRM-BIA 101T, 103, 104, 951 and 953 isolated from milk product.</title>
        <authorList>
            <person name="Valence F."/>
            <person name="Chuat V."/>
            <person name="Ma L."/>
            <person name="Creno S."/>
            <person name="Falentin H."/>
            <person name="Lortal S."/>
            <person name="Bizet C."/>
            <person name="Clermont D."/>
            <person name="Loux V."/>
            <person name="Bouchier C."/>
            <person name="Cousin S."/>
        </authorList>
    </citation>
    <scope>NUCLEOTIDE SEQUENCE [LARGE SCALE GENOMIC DNA]</scope>
    <source>
        <strain evidence="1">CIRM-BIA 104</strain>
    </source>
</reference>
<gene>
    <name evidence="1" type="ORF">LHCIRMBIA104_00565</name>
</gene>
<dbReference type="AlphaFoldDB" id="U6F6U5"/>
<name>U6F6U5_LACHE</name>
<dbReference type="HOGENOM" id="CLU_3412629_0_0_9"/>
<accession>U6F6U5</accession>
<evidence type="ECO:0000313" key="1">
    <source>
        <dbReference type="EMBL" id="CDI59667.1"/>
    </source>
</evidence>
<comment type="caution">
    <text evidence="1">The sequence shown here is derived from an EMBL/GenBank/DDBJ whole genome shotgun (WGS) entry which is preliminary data.</text>
</comment>
<organism evidence="1">
    <name type="scientific">Lactobacillus helveticus CIRM-BIA 104</name>
    <dbReference type="NCBI Taxonomy" id="1226333"/>
    <lineage>
        <taxon>Bacteria</taxon>
        <taxon>Bacillati</taxon>
        <taxon>Bacillota</taxon>
        <taxon>Bacilli</taxon>
        <taxon>Lactobacillales</taxon>
        <taxon>Lactobacillaceae</taxon>
        <taxon>Lactobacillus</taxon>
    </lineage>
</organism>
<protein>
    <submittedName>
        <fullName evidence="1">Uncharacterized protein</fullName>
    </submittedName>
</protein>
<sequence length="28" mass="3047">MTNQSADIDAVSGQLLLRMGLKKPSQML</sequence>
<dbReference type="Proteomes" id="UP000017247">
    <property type="component" value="Unassembled WGS sequence"/>
</dbReference>
<dbReference type="EMBL" id="CBUL010000018">
    <property type="protein sequence ID" value="CDI59667.1"/>
    <property type="molecule type" value="Genomic_DNA"/>
</dbReference>